<protein>
    <submittedName>
        <fullName evidence="2">Uncharacterized protein</fullName>
    </submittedName>
</protein>
<sequence length="45" mass="4748">IRSGGGGGTYSEFKQEASGTTNGIFGGNNIKDMYLVEEILQTLHG</sequence>
<proteinExistence type="predicted"/>
<gene>
    <name evidence="2" type="ORF">S01H4_34570</name>
</gene>
<feature type="compositionally biased region" description="Low complexity" evidence="1">
    <location>
        <begin position="19"/>
        <end position="28"/>
    </location>
</feature>
<dbReference type="AlphaFoldDB" id="X0ZYN0"/>
<reference evidence="2" key="1">
    <citation type="journal article" date="2014" name="Front. Microbiol.">
        <title>High frequency of phylogenetically diverse reductive dehalogenase-homologous genes in deep subseafloor sedimentary metagenomes.</title>
        <authorList>
            <person name="Kawai M."/>
            <person name="Futagami T."/>
            <person name="Toyoda A."/>
            <person name="Takaki Y."/>
            <person name="Nishi S."/>
            <person name="Hori S."/>
            <person name="Arai W."/>
            <person name="Tsubouchi T."/>
            <person name="Morono Y."/>
            <person name="Uchiyama I."/>
            <person name="Ito T."/>
            <person name="Fujiyama A."/>
            <person name="Inagaki F."/>
            <person name="Takami H."/>
        </authorList>
    </citation>
    <scope>NUCLEOTIDE SEQUENCE</scope>
    <source>
        <strain evidence="2">Expedition CK06-06</strain>
    </source>
</reference>
<evidence type="ECO:0000313" key="2">
    <source>
        <dbReference type="EMBL" id="GAG74679.1"/>
    </source>
</evidence>
<name>X0ZYN0_9ZZZZ</name>
<dbReference type="EMBL" id="BART01018301">
    <property type="protein sequence ID" value="GAG74679.1"/>
    <property type="molecule type" value="Genomic_DNA"/>
</dbReference>
<organism evidence="2">
    <name type="scientific">marine sediment metagenome</name>
    <dbReference type="NCBI Taxonomy" id="412755"/>
    <lineage>
        <taxon>unclassified sequences</taxon>
        <taxon>metagenomes</taxon>
        <taxon>ecological metagenomes</taxon>
    </lineage>
</organism>
<comment type="caution">
    <text evidence="2">The sequence shown here is derived from an EMBL/GenBank/DDBJ whole genome shotgun (WGS) entry which is preliminary data.</text>
</comment>
<accession>X0ZYN0</accession>
<feature type="region of interest" description="Disordered" evidence="1">
    <location>
        <begin position="1"/>
        <end position="28"/>
    </location>
</feature>
<evidence type="ECO:0000256" key="1">
    <source>
        <dbReference type="SAM" id="MobiDB-lite"/>
    </source>
</evidence>
<feature type="non-terminal residue" evidence="2">
    <location>
        <position position="1"/>
    </location>
</feature>